<proteinExistence type="predicted"/>
<dbReference type="NCBIfam" id="TIGR03519">
    <property type="entry name" value="T9SS_PorP_fam"/>
    <property type="match status" value="1"/>
</dbReference>
<gene>
    <name evidence="1" type="ORF">AB406_1545</name>
</gene>
<protein>
    <submittedName>
        <fullName evidence="1">Membrane protein</fullName>
    </submittedName>
</protein>
<accession>A0A1S7DTP8</accession>
<dbReference type="EMBL" id="CP011859">
    <property type="protein sequence ID" value="AQY22489.1"/>
    <property type="molecule type" value="Genomic_DNA"/>
</dbReference>
<evidence type="ECO:0000313" key="1">
    <source>
        <dbReference type="EMBL" id="AQY22489.1"/>
    </source>
</evidence>
<dbReference type="InterPro" id="IPR019861">
    <property type="entry name" value="PorP/SprF_Bacteroidetes"/>
</dbReference>
<name>A0A1S7DTP8_RIEAN</name>
<evidence type="ECO:0000313" key="2">
    <source>
        <dbReference type="Proteomes" id="UP000189883"/>
    </source>
</evidence>
<dbReference type="RefSeq" id="WP_079207673.1">
    <property type="nucleotide sequence ID" value="NZ_CP011859.1"/>
</dbReference>
<sequence length="315" mass="35206">MYKKILFTISTFITIISYAQETLPYYQQYLLDGKYLFNPAHFGETDDIIINSHYQKQFSKLEHSPNTQSIGAHANVTDRLGVGAYFFKDQNGPISANGINIGAAYFIPIDDNERKNQFSFGTSINLYNSNIDLALLNPKDSGDPLIQSSTNSVFLTYANLGLQATYNGFFGSFSVVDIPLSKTTYIVNGIEPSPTKFFINTGYDWDFSENLSLEPSVLINLNTNSSRIIDANLLAKIKDEDNYFAGGISYRTAKSAFGSQQLSFSPLIKLKFNQFSFGAAYNINLSPIADYGGNSFMINLGYAFENFINTRGFRY</sequence>
<dbReference type="Proteomes" id="UP000189883">
    <property type="component" value="Chromosome"/>
</dbReference>
<dbReference type="Pfam" id="PF11751">
    <property type="entry name" value="PorP_SprF"/>
    <property type="match status" value="1"/>
</dbReference>
<reference evidence="1 2" key="1">
    <citation type="submission" date="2015-06" db="EMBL/GenBank/DDBJ databases">
        <title>R. anatipestifer strain HXb2 is the most virulent strain so far, and the genome sequence would help us uncover the pathogenesis.</title>
        <authorList>
            <person name="Hu Q."/>
            <person name="Qi J."/>
            <person name="Bo H."/>
            <person name="Liu G."/>
            <person name="Tao M."/>
            <person name="Ding Y."/>
            <person name="Xue Y."/>
        </authorList>
    </citation>
    <scope>NUCLEOTIDE SEQUENCE [LARGE SCALE GENOMIC DNA]</scope>
    <source>
        <strain evidence="1 2">HXb2</strain>
    </source>
</reference>
<dbReference type="AlphaFoldDB" id="A0A1S7DTP8"/>
<organism evidence="1 2">
    <name type="scientific">Riemerella anatipestifer</name>
    <name type="common">Moraxella anatipestifer</name>
    <dbReference type="NCBI Taxonomy" id="34085"/>
    <lineage>
        <taxon>Bacteria</taxon>
        <taxon>Pseudomonadati</taxon>
        <taxon>Bacteroidota</taxon>
        <taxon>Flavobacteriia</taxon>
        <taxon>Flavobacteriales</taxon>
        <taxon>Weeksellaceae</taxon>
        <taxon>Riemerella</taxon>
    </lineage>
</organism>